<accession>A0A2Z5G1R6</accession>
<organism evidence="1 2">
    <name type="scientific">Acidisarcina polymorpha</name>
    <dbReference type="NCBI Taxonomy" id="2211140"/>
    <lineage>
        <taxon>Bacteria</taxon>
        <taxon>Pseudomonadati</taxon>
        <taxon>Acidobacteriota</taxon>
        <taxon>Terriglobia</taxon>
        <taxon>Terriglobales</taxon>
        <taxon>Acidobacteriaceae</taxon>
        <taxon>Acidisarcina</taxon>
    </lineage>
</organism>
<sequence>MLDAIPPIAKVAKIVGWSPSAMVKMAARYGHFSTDELRGAMETISRSRAGGEYRGRWIDWLLR</sequence>
<keyword evidence="2" id="KW-1185">Reference proteome</keyword>
<dbReference type="EMBL" id="CP030840">
    <property type="protein sequence ID" value="AXC12677.1"/>
    <property type="molecule type" value="Genomic_DNA"/>
</dbReference>
<proteinExistence type="predicted"/>
<dbReference type="KEGG" id="abas:ACPOL_3388"/>
<reference evidence="1 2" key="1">
    <citation type="journal article" date="2018" name="Front. Microbiol.">
        <title>Hydrolytic Capabilities as a Key to Environmental Success: Chitinolytic and Cellulolytic Acidobacteria From Acidic Sub-arctic Soils and Boreal Peatlands.</title>
        <authorList>
            <person name="Belova S.E."/>
            <person name="Ravin N.V."/>
            <person name="Pankratov T.A."/>
            <person name="Rakitin A.L."/>
            <person name="Ivanova A.A."/>
            <person name="Beletsky A.V."/>
            <person name="Mardanov A.V."/>
            <person name="Sinninghe Damste J.S."/>
            <person name="Dedysh S.N."/>
        </authorList>
    </citation>
    <scope>NUCLEOTIDE SEQUENCE [LARGE SCALE GENOMIC DNA]</scope>
    <source>
        <strain evidence="1 2">SBC82</strain>
    </source>
</reference>
<dbReference type="Proteomes" id="UP000253606">
    <property type="component" value="Chromosome"/>
</dbReference>
<gene>
    <name evidence="1" type="ORF">ACPOL_3388</name>
</gene>
<evidence type="ECO:0000313" key="1">
    <source>
        <dbReference type="EMBL" id="AXC12677.1"/>
    </source>
</evidence>
<dbReference type="AlphaFoldDB" id="A0A2Z5G1R6"/>
<evidence type="ECO:0000313" key="2">
    <source>
        <dbReference type="Proteomes" id="UP000253606"/>
    </source>
</evidence>
<name>A0A2Z5G1R6_9BACT</name>
<protein>
    <submittedName>
        <fullName evidence="1">Uncharacterized protein</fullName>
    </submittedName>
</protein>